<comment type="similarity">
    <text evidence="2">Belongs to the binding-protein-dependent transport system permease family. CysTW subfamily.</text>
</comment>
<evidence type="ECO:0000256" key="7">
    <source>
        <dbReference type="ARBA" id="ARBA00023136"/>
    </source>
</evidence>
<feature type="transmembrane region" description="Helical" evidence="8">
    <location>
        <begin position="20"/>
        <end position="41"/>
    </location>
</feature>
<dbReference type="Gene3D" id="1.10.3720.10">
    <property type="entry name" value="MetI-like"/>
    <property type="match status" value="1"/>
</dbReference>
<dbReference type="PROSITE" id="PS50928">
    <property type="entry name" value="ABC_TM1"/>
    <property type="match status" value="1"/>
</dbReference>
<keyword evidence="3" id="KW-0813">Transport</keyword>
<evidence type="ECO:0000256" key="1">
    <source>
        <dbReference type="ARBA" id="ARBA00004651"/>
    </source>
</evidence>
<evidence type="ECO:0000256" key="5">
    <source>
        <dbReference type="ARBA" id="ARBA00022692"/>
    </source>
</evidence>
<sequence length="294" mass="32973">MIRFWQKIYAKNDNIKAYSLLLPALILVILAMASPMLLTVVTSFHTQVSMIEIDTTLTLDRYKDFFSRPVYPMLLARSIKISFFVTLVTLITTYPLAYYIAFYVKKNKMLWIVLMTLPFWTSYLLRVFSWKVILGHKGVINSALMASGMIGEPLSFLIYSQTAVVLTLAHAWAAFAILPLYVSLDKIDKSLLEASYDLGNTKFETFWRVTFPLSLPGVIGAILIIFIPTVGDYVTPQLVGGTDGRMLSNMIQSLFGRANNFPLGAASAVLMLLSVSFVAVVVTYITRKVSLRMS</sequence>
<evidence type="ECO:0000256" key="2">
    <source>
        <dbReference type="ARBA" id="ARBA00007069"/>
    </source>
</evidence>
<evidence type="ECO:0000313" key="10">
    <source>
        <dbReference type="EMBL" id="SVA28812.1"/>
    </source>
</evidence>
<keyword evidence="5 8" id="KW-0812">Transmembrane</keyword>
<evidence type="ECO:0000256" key="4">
    <source>
        <dbReference type="ARBA" id="ARBA00022475"/>
    </source>
</evidence>
<dbReference type="AlphaFoldDB" id="A0A381UKV9"/>
<dbReference type="GO" id="GO:0005886">
    <property type="term" value="C:plasma membrane"/>
    <property type="evidence" value="ECO:0007669"/>
    <property type="project" value="UniProtKB-SubCell"/>
</dbReference>
<dbReference type="CDD" id="cd06261">
    <property type="entry name" value="TM_PBP2"/>
    <property type="match status" value="1"/>
</dbReference>
<proteinExistence type="inferred from homology"/>
<dbReference type="SUPFAM" id="SSF161098">
    <property type="entry name" value="MetI-like"/>
    <property type="match status" value="1"/>
</dbReference>
<evidence type="ECO:0000256" key="3">
    <source>
        <dbReference type="ARBA" id="ARBA00022448"/>
    </source>
</evidence>
<dbReference type="GO" id="GO:0055085">
    <property type="term" value="P:transmembrane transport"/>
    <property type="evidence" value="ECO:0007669"/>
    <property type="project" value="InterPro"/>
</dbReference>
<accession>A0A381UKV9</accession>
<keyword evidence="6 8" id="KW-1133">Transmembrane helix</keyword>
<dbReference type="PANTHER" id="PTHR42929">
    <property type="entry name" value="INNER MEMBRANE ABC TRANSPORTER PERMEASE PROTEIN YDCU-RELATED-RELATED"/>
    <property type="match status" value="1"/>
</dbReference>
<evidence type="ECO:0000256" key="8">
    <source>
        <dbReference type="SAM" id="Phobius"/>
    </source>
</evidence>
<feature type="domain" description="ABC transmembrane type-1" evidence="9">
    <location>
        <begin position="75"/>
        <end position="282"/>
    </location>
</feature>
<keyword evidence="7 8" id="KW-0472">Membrane</keyword>
<feature type="transmembrane region" description="Helical" evidence="8">
    <location>
        <begin position="81"/>
        <end position="103"/>
    </location>
</feature>
<evidence type="ECO:0000259" key="9">
    <source>
        <dbReference type="PROSITE" id="PS50928"/>
    </source>
</evidence>
<reference evidence="10" key="1">
    <citation type="submission" date="2018-05" db="EMBL/GenBank/DDBJ databases">
        <authorList>
            <person name="Lanie J.A."/>
            <person name="Ng W.-L."/>
            <person name="Kazmierczak K.M."/>
            <person name="Andrzejewski T.M."/>
            <person name="Davidsen T.M."/>
            <person name="Wayne K.J."/>
            <person name="Tettelin H."/>
            <person name="Glass J.I."/>
            <person name="Rusch D."/>
            <person name="Podicherti R."/>
            <person name="Tsui H.-C.T."/>
            <person name="Winkler M.E."/>
        </authorList>
    </citation>
    <scope>NUCLEOTIDE SEQUENCE</scope>
</reference>
<dbReference type="InterPro" id="IPR035906">
    <property type="entry name" value="MetI-like_sf"/>
</dbReference>
<protein>
    <recommendedName>
        <fullName evidence="9">ABC transmembrane type-1 domain-containing protein</fullName>
    </recommendedName>
</protein>
<dbReference type="PANTHER" id="PTHR42929:SF1">
    <property type="entry name" value="INNER MEMBRANE ABC TRANSPORTER PERMEASE PROTEIN YDCU-RELATED"/>
    <property type="match status" value="1"/>
</dbReference>
<comment type="subcellular location">
    <subcellularLocation>
        <location evidence="1">Cell membrane</location>
        <topology evidence="1">Multi-pass membrane protein</topology>
    </subcellularLocation>
</comment>
<evidence type="ECO:0000256" key="6">
    <source>
        <dbReference type="ARBA" id="ARBA00022989"/>
    </source>
</evidence>
<feature type="transmembrane region" description="Helical" evidence="8">
    <location>
        <begin position="205"/>
        <end position="227"/>
    </location>
</feature>
<feature type="transmembrane region" description="Helical" evidence="8">
    <location>
        <begin position="165"/>
        <end position="184"/>
    </location>
</feature>
<gene>
    <name evidence="10" type="ORF">METZ01_LOCUS81666</name>
</gene>
<organism evidence="10">
    <name type="scientific">marine metagenome</name>
    <dbReference type="NCBI Taxonomy" id="408172"/>
    <lineage>
        <taxon>unclassified sequences</taxon>
        <taxon>metagenomes</taxon>
        <taxon>ecological metagenomes</taxon>
    </lineage>
</organism>
<feature type="transmembrane region" description="Helical" evidence="8">
    <location>
        <begin position="109"/>
        <end position="128"/>
    </location>
</feature>
<dbReference type="Pfam" id="PF00528">
    <property type="entry name" value="BPD_transp_1"/>
    <property type="match status" value="1"/>
</dbReference>
<dbReference type="EMBL" id="UINC01006648">
    <property type="protein sequence ID" value="SVA28812.1"/>
    <property type="molecule type" value="Genomic_DNA"/>
</dbReference>
<keyword evidence="4" id="KW-1003">Cell membrane</keyword>
<feature type="transmembrane region" description="Helical" evidence="8">
    <location>
        <begin position="263"/>
        <end position="285"/>
    </location>
</feature>
<dbReference type="InterPro" id="IPR000515">
    <property type="entry name" value="MetI-like"/>
</dbReference>
<name>A0A381UKV9_9ZZZZ</name>